<dbReference type="GeneID" id="65094767"/>
<proteinExistence type="predicted"/>
<evidence type="ECO:0000313" key="2">
    <source>
        <dbReference type="Proteomes" id="UP000184255"/>
    </source>
</evidence>
<keyword evidence="2" id="KW-1185">Reference proteome</keyword>
<sequence>MNNVDELEVSLELKRFLKPQQGTTYKENSKFISNVMKGARKLMTLIDSLHEKLGHRAFELPLHFSPSFSDLSRLTNHDIIHIESAVEAWNATNEIQAYKPLSIALLLQLWRPNKSLGQIGESLGIRLFDQAEPNKLSEAVKQAEARRQSPTLAIGPMSHSDEDGEAGGLTISQLMQNSYADTETLPSQDVGLELDDEWSYAFLARYISTNGQSEHSSF</sequence>
<name>A0A1L7ULL7_FUSMA</name>
<evidence type="ECO:0000313" key="1">
    <source>
        <dbReference type="EMBL" id="CVL09373.1"/>
    </source>
</evidence>
<reference evidence="2" key="1">
    <citation type="journal article" date="2016" name="Genome Biol. Evol.">
        <title>Comparative 'omics' of the Fusarium fujikuroi species complex highlights differences in genetic potential and metabolite synthesis.</title>
        <authorList>
            <person name="Niehaus E.-M."/>
            <person name="Muensterkoetter M."/>
            <person name="Proctor R.H."/>
            <person name="Brown D.W."/>
            <person name="Sharon A."/>
            <person name="Idan Y."/>
            <person name="Oren-Young L."/>
            <person name="Sieber C.M."/>
            <person name="Novak O."/>
            <person name="Pencik A."/>
            <person name="Tarkowska D."/>
            <person name="Hromadova K."/>
            <person name="Freeman S."/>
            <person name="Maymon M."/>
            <person name="Elazar M."/>
            <person name="Youssef S.A."/>
            <person name="El-Shabrawy E.S.M."/>
            <person name="Shalaby A.B.A."/>
            <person name="Houterman P."/>
            <person name="Brock N.L."/>
            <person name="Burkhardt I."/>
            <person name="Tsavkelova E.A."/>
            <person name="Dickschat J.S."/>
            <person name="Galuszka P."/>
            <person name="Gueldener U."/>
            <person name="Tudzynski B."/>
        </authorList>
    </citation>
    <scope>NUCLEOTIDE SEQUENCE [LARGE SCALE GENOMIC DNA]</scope>
    <source>
        <strain evidence="2">MRC7560</strain>
    </source>
</reference>
<gene>
    <name evidence="1" type="ORF">FMAN_15527</name>
</gene>
<protein>
    <submittedName>
        <fullName evidence="1">Uncharacterized protein</fullName>
    </submittedName>
</protein>
<dbReference type="EMBL" id="FCQH01000049">
    <property type="protein sequence ID" value="CVL09373.1"/>
    <property type="molecule type" value="Genomic_DNA"/>
</dbReference>
<comment type="caution">
    <text evidence="1">The sequence shown here is derived from an EMBL/GenBank/DDBJ whole genome shotgun (WGS) entry which is preliminary data.</text>
</comment>
<dbReference type="RefSeq" id="XP_041691628.1">
    <property type="nucleotide sequence ID" value="XM_041826339.1"/>
</dbReference>
<accession>A0A1L7ULL7</accession>
<dbReference type="VEuPathDB" id="FungiDB:FMAN_15527"/>
<dbReference type="Proteomes" id="UP000184255">
    <property type="component" value="Unassembled WGS sequence"/>
</dbReference>
<dbReference type="AlphaFoldDB" id="A0A1L7ULL7"/>
<organism evidence="1 2">
    <name type="scientific">Fusarium mangiferae</name>
    <name type="common">Mango malformation disease fungus</name>
    <dbReference type="NCBI Taxonomy" id="192010"/>
    <lineage>
        <taxon>Eukaryota</taxon>
        <taxon>Fungi</taxon>
        <taxon>Dikarya</taxon>
        <taxon>Ascomycota</taxon>
        <taxon>Pezizomycotina</taxon>
        <taxon>Sordariomycetes</taxon>
        <taxon>Hypocreomycetidae</taxon>
        <taxon>Hypocreales</taxon>
        <taxon>Nectriaceae</taxon>
        <taxon>Fusarium</taxon>
        <taxon>Fusarium fujikuroi species complex</taxon>
    </lineage>
</organism>